<keyword evidence="3" id="KW-0238">DNA-binding</keyword>
<keyword evidence="5" id="KW-1185">Reference proteome</keyword>
<keyword evidence="2" id="KW-0235">DNA replication</keyword>
<evidence type="ECO:0000313" key="5">
    <source>
        <dbReference type="Proteomes" id="UP001294570"/>
    </source>
</evidence>
<dbReference type="InterPro" id="IPR036381">
    <property type="entry name" value="Tus_dom1"/>
</dbReference>
<comment type="caution">
    <text evidence="4">The sequence shown here is derived from an EMBL/GenBank/DDBJ whole genome shotgun (WGS) entry which is preliminary data.</text>
</comment>
<evidence type="ECO:0000313" key="4">
    <source>
        <dbReference type="EMBL" id="MDY7219202.1"/>
    </source>
</evidence>
<dbReference type="SUPFAM" id="SSF56596">
    <property type="entry name" value="Replication terminator protein (Tus)"/>
    <property type="match status" value="1"/>
</dbReference>
<dbReference type="EMBL" id="JAXIVU010000006">
    <property type="protein sequence ID" value="MDY7219202.1"/>
    <property type="molecule type" value="Genomic_DNA"/>
</dbReference>
<dbReference type="Pfam" id="PF05472">
    <property type="entry name" value="Ter"/>
    <property type="match status" value="1"/>
</dbReference>
<keyword evidence="1" id="KW-0963">Cytoplasm</keyword>
<dbReference type="InterPro" id="IPR008865">
    <property type="entry name" value="DNA_replication_term_site-bd"/>
</dbReference>
<protein>
    <submittedName>
        <fullName evidence="4">DNA replication terminus site-binding protein</fullName>
    </submittedName>
</protein>
<accession>A0ABU5GQC3</accession>
<evidence type="ECO:0000256" key="1">
    <source>
        <dbReference type="ARBA" id="ARBA00022490"/>
    </source>
</evidence>
<proteinExistence type="predicted"/>
<organism evidence="4 5">
    <name type="scientific">Denitrificimonas halotolerans</name>
    <dbReference type="NCBI Taxonomy" id="3098930"/>
    <lineage>
        <taxon>Bacteria</taxon>
        <taxon>Pseudomonadati</taxon>
        <taxon>Pseudomonadota</taxon>
        <taxon>Gammaproteobacteria</taxon>
        <taxon>Pseudomonadales</taxon>
        <taxon>Pseudomonadaceae</taxon>
        <taxon>Denitrificimonas</taxon>
    </lineage>
</organism>
<name>A0ABU5GQC3_9GAMM</name>
<reference evidence="4 5" key="1">
    <citation type="submission" date="2023-12" db="EMBL/GenBank/DDBJ databases">
        <title>Denitrificimonas halotolerans sp. nov.,a novel species isolated from landfill leachate.</title>
        <authorList>
            <person name="Wang S."/>
        </authorList>
    </citation>
    <scope>NUCLEOTIDE SEQUENCE [LARGE SCALE GENOMIC DNA]</scope>
    <source>
        <strain evidence="4 5">JX-1</strain>
    </source>
</reference>
<dbReference type="Gene3D" id="3.50.14.10">
    <property type="entry name" value="Replication terminator Tus, domain 1 superfamily/Replication terminator Tus"/>
    <property type="match status" value="1"/>
</dbReference>
<dbReference type="Proteomes" id="UP001294570">
    <property type="component" value="Unassembled WGS sequence"/>
</dbReference>
<gene>
    <name evidence="4" type="ORF">TOI97_06425</name>
</gene>
<sequence>MDIVFLKQHYNVLLDQLNLLQKLMSKTPPQQAVVAQIPPLTKAQEHDPLPIITPNIYSDQAALEAALKAYKDLHIIAGLSQKSARRMPGAIWFDTQHTPHATQIVECVNTINNAKLAIKNYVVEHFSTANARFEVLKQACPGVMTVHLYRLIRCYHQDDIKSVRFNWSQQQSLVYPNKARLIKRINNALEHSTSIDYSATLNQLLNNIMTAPQNSIRIRRQVKVQPVANVTHWSGKAGPVTAPLPLIILQDSAPALRIIAEFNADIAAQRKTRSDKLEATLLGYFQGETIEQVPLRNT</sequence>
<evidence type="ECO:0000256" key="2">
    <source>
        <dbReference type="ARBA" id="ARBA00022705"/>
    </source>
</evidence>
<evidence type="ECO:0000256" key="3">
    <source>
        <dbReference type="ARBA" id="ARBA00023125"/>
    </source>
</evidence>
<dbReference type="RefSeq" id="WP_321553295.1">
    <property type="nucleotide sequence ID" value="NZ_JAXIVU010000006.1"/>
</dbReference>
<dbReference type="InterPro" id="IPR036384">
    <property type="entry name" value="Tus_sf"/>
</dbReference>